<dbReference type="EMBL" id="AWFG01000002">
    <property type="protein sequence ID" value="KCZ60611.1"/>
    <property type="molecule type" value="Genomic_DNA"/>
</dbReference>
<sequence length="666" mass="72958">MCGIGNPADGENVQSPRRGDRQHGLKDTMTGERTMSQAWKSILQTLGTAIALMALAPSALAESTDATLKADMAACKQANDNKACEEAYDYYDARLDDAKGKKAAGYVAEMVVLADTGCAAGNGWLCTEIGVSYKNGYKGRAEDQVLGLQHNLRACDLGNGLGCARTGQAYQTGKGVAKDEAEATRYYLKGCELDGSNGCQYQAYLVLLQYLNRIPYSKDAIETLKGRCADTGLDGAACVELGKASFYGAYDMPEDEKQARIYWGKACARAVYAPGCTLRALLVLSDTDMREPHSPDNLNGIQSLYRGCLLGDLPACEFMVFAGQEYAWDYEDVVAQGMYGRCLAKPSVEDCTMSGKAFRNYRFPDHPLKGEVASDKSMRALTTACREFNVACVDVANSYLEDQKFTMGSANLAIGVLESACEKGDAAACARKDEVVAETGGVTGSYIDPMLNDDERFLLARFDIESGETQRGRETMQWLAFMGHTHAQLYLAYAYENGLSVAQKDASGRMPDLPYTVSDKERMIYELFDAAAKKGVPDAAMKVAVIKYSENDHEGSDSYESAIYNALYLGADGAQQFYDAVIAQNKARTEAQLAAIREMNRQNIQSRDNMDRQTVQSAWDQYYKRQEERKEAEGGEVCGTVYGEGNSTYRTCMSRATAMKHYRGNF</sequence>
<dbReference type="InterPro" id="IPR040239">
    <property type="entry name" value="HcpB-like"/>
</dbReference>
<keyword evidence="5" id="KW-1185">Reference proteome</keyword>
<feature type="compositionally biased region" description="Basic and acidic residues" evidence="3">
    <location>
        <begin position="17"/>
        <end position="30"/>
    </location>
</feature>
<dbReference type="STRING" id="1280947.HY30_11605"/>
<dbReference type="eggNOG" id="COG0790">
    <property type="taxonomic scope" value="Bacteria"/>
</dbReference>
<dbReference type="Gene3D" id="1.25.40.10">
    <property type="entry name" value="Tetratricopeptide repeat domain"/>
    <property type="match status" value="2"/>
</dbReference>
<dbReference type="SUPFAM" id="SSF81901">
    <property type="entry name" value="HCP-like"/>
    <property type="match status" value="1"/>
</dbReference>
<dbReference type="PANTHER" id="PTHR13891:SF1">
    <property type="entry name" value="CYTOCHROME C OXIDASE ASSEMBLY FACTOR 7"/>
    <property type="match status" value="1"/>
</dbReference>
<dbReference type="AlphaFoldDB" id="A0A062ULB2"/>
<evidence type="ECO:0000313" key="5">
    <source>
        <dbReference type="Proteomes" id="UP000027190"/>
    </source>
</evidence>
<gene>
    <name evidence="4" type="ORF">HY30_11605</name>
</gene>
<comment type="similarity">
    <text evidence="1">Belongs to the hcp beta-lactamase family.</text>
</comment>
<dbReference type="SMART" id="SM00671">
    <property type="entry name" value="SEL1"/>
    <property type="match status" value="3"/>
</dbReference>
<evidence type="ECO:0000256" key="1">
    <source>
        <dbReference type="ARBA" id="ARBA00008486"/>
    </source>
</evidence>
<organism evidence="4 5">
    <name type="scientific">Hyphomonas chukchiensis</name>
    <dbReference type="NCBI Taxonomy" id="1280947"/>
    <lineage>
        <taxon>Bacteria</taxon>
        <taxon>Pseudomonadati</taxon>
        <taxon>Pseudomonadota</taxon>
        <taxon>Alphaproteobacteria</taxon>
        <taxon>Hyphomonadales</taxon>
        <taxon>Hyphomonadaceae</taxon>
        <taxon>Hyphomonas</taxon>
    </lineage>
</organism>
<evidence type="ECO:0000256" key="2">
    <source>
        <dbReference type="ARBA" id="ARBA00022737"/>
    </source>
</evidence>
<evidence type="ECO:0000313" key="4">
    <source>
        <dbReference type="EMBL" id="KCZ60611.1"/>
    </source>
</evidence>
<dbReference type="PATRIC" id="fig|1280947.3.peg.650"/>
<protein>
    <submittedName>
        <fullName evidence="4">Uncharacterized protein</fullName>
    </submittedName>
</protein>
<dbReference type="InterPro" id="IPR011990">
    <property type="entry name" value="TPR-like_helical_dom_sf"/>
</dbReference>
<dbReference type="InterPro" id="IPR006597">
    <property type="entry name" value="Sel1-like"/>
</dbReference>
<name>A0A062ULB2_9PROT</name>
<dbReference type="Proteomes" id="UP000027190">
    <property type="component" value="Unassembled WGS sequence"/>
</dbReference>
<proteinExistence type="inferred from homology"/>
<feature type="region of interest" description="Disordered" evidence="3">
    <location>
        <begin position="1"/>
        <end position="31"/>
    </location>
</feature>
<dbReference type="Pfam" id="PF08238">
    <property type="entry name" value="Sel1"/>
    <property type="match status" value="3"/>
</dbReference>
<comment type="caution">
    <text evidence="4">The sequence shown here is derived from an EMBL/GenBank/DDBJ whole genome shotgun (WGS) entry which is preliminary data.</text>
</comment>
<keyword evidence="2" id="KW-0677">Repeat</keyword>
<evidence type="ECO:0000256" key="3">
    <source>
        <dbReference type="SAM" id="MobiDB-lite"/>
    </source>
</evidence>
<reference evidence="4 5" key="1">
    <citation type="journal article" date="2014" name="Antonie Van Leeuwenhoek">
        <title>Hyphomonas beringensis sp. nov. and Hyphomonas chukchiensis sp. nov., isolated from surface seawater of the Bering Sea and Chukchi Sea.</title>
        <authorList>
            <person name="Li C."/>
            <person name="Lai Q."/>
            <person name="Li G."/>
            <person name="Dong C."/>
            <person name="Wang J."/>
            <person name="Liao Y."/>
            <person name="Shao Z."/>
        </authorList>
    </citation>
    <scope>NUCLEOTIDE SEQUENCE [LARGE SCALE GENOMIC DNA]</scope>
    <source>
        <strain evidence="4 5">BH-BN04-4</strain>
    </source>
</reference>
<accession>A0A062ULB2</accession>
<dbReference type="PANTHER" id="PTHR13891">
    <property type="entry name" value="CYTOCHROME C OXIDASE ASSEMBLY FACTOR 7"/>
    <property type="match status" value="1"/>
</dbReference>